<dbReference type="EMBL" id="SMRT01000015">
    <property type="protein sequence ID" value="TDF93824.1"/>
    <property type="molecule type" value="Genomic_DNA"/>
</dbReference>
<dbReference type="RefSeq" id="WP_133233643.1">
    <property type="nucleotide sequence ID" value="NZ_SMRT01000015.1"/>
</dbReference>
<dbReference type="GO" id="GO:0003700">
    <property type="term" value="F:DNA-binding transcription factor activity"/>
    <property type="evidence" value="ECO:0007669"/>
    <property type="project" value="InterPro"/>
</dbReference>
<protein>
    <submittedName>
        <fullName evidence="3">MarR family transcriptional regulator</fullName>
    </submittedName>
</protein>
<proteinExistence type="predicted"/>
<dbReference type="PROSITE" id="PS50995">
    <property type="entry name" value="HTH_MARR_2"/>
    <property type="match status" value="1"/>
</dbReference>
<sequence length="143" mass="16238">MMKQEPNLDIIMDTFKASNLLSRWGGKLASKCELTSVQQWLILGAIAQPGKTSLGDLTKDTMVTKQNITKMVERMKASGLVLTYQKPGDKRYVYVELTKLGYARLEQLEEMRTEMDGKLLSAFTEEELGTFSRLLNKLIDELK</sequence>
<dbReference type="InterPro" id="IPR039422">
    <property type="entry name" value="MarR/SlyA-like"/>
</dbReference>
<dbReference type="AlphaFoldDB" id="A0A4V2ZSM8"/>
<dbReference type="GO" id="GO:0006950">
    <property type="term" value="P:response to stress"/>
    <property type="evidence" value="ECO:0007669"/>
    <property type="project" value="TreeGrafter"/>
</dbReference>
<evidence type="ECO:0000259" key="2">
    <source>
        <dbReference type="PROSITE" id="PS50995"/>
    </source>
</evidence>
<evidence type="ECO:0000313" key="4">
    <source>
        <dbReference type="Proteomes" id="UP000295636"/>
    </source>
</evidence>
<keyword evidence="1" id="KW-0238">DNA-binding</keyword>
<feature type="domain" description="HTH marR-type" evidence="2">
    <location>
        <begin position="1"/>
        <end position="140"/>
    </location>
</feature>
<dbReference type="SMART" id="SM00347">
    <property type="entry name" value="HTH_MARR"/>
    <property type="match status" value="1"/>
</dbReference>
<organism evidence="3 4">
    <name type="scientific">Paenibacillus piri</name>
    <dbReference type="NCBI Taxonomy" id="2547395"/>
    <lineage>
        <taxon>Bacteria</taxon>
        <taxon>Bacillati</taxon>
        <taxon>Bacillota</taxon>
        <taxon>Bacilli</taxon>
        <taxon>Bacillales</taxon>
        <taxon>Paenibacillaceae</taxon>
        <taxon>Paenibacillus</taxon>
    </lineage>
</organism>
<gene>
    <name evidence="3" type="ORF">E1757_25925</name>
</gene>
<reference evidence="3 4" key="1">
    <citation type="submission" date="2019-03" db="EMBL/GenBank/DDBJ databases">
        <title>This is whole genome sequence of Paenibacillus sp MS74 strain.</title>
        <authorList>
            <person name="Trinh H.N."/>
        </authorList>
    </citation>
    <scope>NUCLEOTIDE SEQUENCE [LARGE SCALE GENOMIC DNA]</scope>
    <source>
        <strain evidence="3 4">MS74</strain>
    </source>
</reference>
<comment type="caution">
    <text evidence="3">The sequence shown here is derived from an EMBL/GenBank/DDBJ whole genome shotgun (WGS) entry which is preliminary data.</text>
</comment>
<dbReference type="InterPro" id="IPR036388">
    <property type="entry name" value="WH-like_DNA-bd_sf"/>
</dbReference>
<dbReference type="PRINTS" id="PR00598">
    <property type="entry name" value="HTHMARR"/>
</dbReference>
<dbReference type="PANTHER" id="PTHR33164:SF43">
    <property type="entry name" value="HTH-TYPE TRANSCRIPTIONAL REPRESSOR YETL"/>
    <property type="match status" value="1"/>
</dbReference>
<dbReference type="Pfam" id="PF01047">
    <property type="entry name" value="MarR"/>
    <property type="match status" value="1"/>
</dbReference>
<evidence type="ECO:0000313" key="3">
    <source>
        <dbReference type="EMBL" id="TDF93824.1"/>
    </source>
</evidence>
<dbReference type="GO" id="GO:0003677">
    <property type="term" value="F:DNA binding"/>
    <property type="evidence" value="ECO:0007669"/>
    <property type="project" value="UniProtKB-KW"/>
</dbReference>
<accession>A0A4V2ZSM8</accession>
<dbReference type="InterPro" id="IPR036390">
    <property type="entry name" value="WH_DNA-bd_sf"/>
</dbReference>
<dbReference type="InterPro" id="IPR000835">
    <property type="entry name" value="HTH_MarR-typ"/>
</dbReference>
<evidence type="ECO:0000256" key="1">
    <source>
        <dbReference type="ARBA" id="ARBA00023125"/>
    </source>
</evidence>
<dbReference type="SUPFAM" id="SSF46785">
    <property type="entry name" value="Winged helix' DNA-binding domain"/>
    <property type="match status" value="1"/>
</dbReference>
<dbReference type="Proteomes" id="UP000295636">
    <property type="component" value="Unassembled WGS sequence"/>
</dbReference>
<dbReference type="PANTHER" id="PTHR33164">
    <property type="entry name" value="TRANSCRIPTIONAL REGULATOR, MARR FAMILY"/>
    <property type="match status" value="1"/>
</dbReference>
<keyword evidence="4" id="KW-1185">Reference proteome</keyword>
<dbReference type="OrthoDB" id="9799663at2"/>
<name>A0A4V2ZSM8_9BACL</name>
<dbReference type="Gene3D" id="1.10.10.10">
    <property type="entry name" value="Winged helix-like DNA-binding domain superfamily/Winged helix DNA-binding domain"/>
    <property type="match status" value="1"/>
</dbReference>